<evidence type="ECO:0000313" key="6">
    <source>
        <dbReference type="EMBL" id="GEL68424.1"/>
    </source>
</evidence>
<dbReference type="RefSeq" id="WP_090490788.1">
    <property type="nucleotide sequence ID" value="NZ_BJVY01000001.1"/>
</dbReference>
<dbReference type="Gene3D" id="1.10.510.10">
    <property type="entry name" value="Transferase(Phosphotransferase) domain 1"/>
    <property type="match status" value="1"/>
</dbReference>
<proteinExistence type="predicted"/>
<evidence type="ECO:0000256" key="4">
    <source>
        <dbReference type="ARBA" id="ARBA00022840"/>
    </source>
</evidence>
<dbReference type="PANTHER" id="PTHR43289:SF6">
    <property type="entry name" value="SERINE_THREONINE-PROTEIN KINASE NEKL-3"/>
    <property type="match status" value="1"/>
</dbReference>
<accession>A0A511H4W0</accession>
<organism evidence="6 9">
    <name type="scientific">Myxococcus virescens</name>
    <dbReference type="NCBI Taxonomy" id="83456"/>
    <lineage>
        <taxon>Bacteria</taxon>
        <taxon>Pseudomonadati</taxon>
        <taxon>Myxococcota</taxon>
        <taxon>Myxococcia</taxon>
        <taxon>Myxococcales</taxon>
        <taxon>Cystobacterineae</taxon>
        <taxon>Myxococcaceae</taxon>
        <taxon>Myxococcus</taxon>
    </lineage>
</organism>
<dbReference type="PROSITE" id="PS50011">
    <property type="entry name" value="PROTEIN_KINASE_DOM"/>
    <property type="match status" value="1"/>
</dbReference>
<gene>
    <name evidence="6" type="ORF">MVI01_02080</name>
    <name evidence="7" type="ORF">SAMN04488504_105377</name>
</gene>
<dbReference type="EMBL" id="FNAJ01000005">
    <property type="protein sequence ID" value="SDE27504.1"/>
    <property type="molecule type" value="Genomic_DNA"/>
</dbReference>
<dbReference type="GO" id="GO:0004674">
    <property type="term" value="F:protein serine/threonine kinase activity"/>
    <property type="evidence" value="ECO:0007669"/>
    <property type="project" value="UniProtKB-KW"/>
</dbReference>
<dbReference type="InterPro" id="IPR000719">
    <property type="entry name" value="Prot_kinase_dom"/>
</dbReference>
<evidence type="ECO:0000256" key="2">
    <source>
        <dbReference type="ARBA" id="ARBA00022741"/>
    </source>
</evidence>
<evidence type="ECO:0000313" key="8">
    <source>
        <dbReference type="Proteomes" id="UP000198717"/>
    </source>
</evidence>
<dbReference type="InterPro" id="IPR011009">
    <property type="entry name" value="Kinase-like_dom_sf"/>
</dbReference>
<evidence type="ECO:0000256" key="1">
    <source>
        <dbReference type="ARBA" id="ARBA00022679"/>
    </source>
</evidence>
<dbReference type="Proteomes" id="UP000198717">
    <property type="component" value="Unassembled WGS sequence"/>
</dbReference>
<keyword evidence="1" id="KW-0808">Transferase</keyword>
<keyword evidence="4" id="KW-0067">ATP-binding</keyword>
<dbReference type="EMBL" id="BJVY01000001">
    <property type="protein sequence ID" value="GEL68424.1"/>
    <property type="molecule type" value="Genomic_DNA"/>
</dbReference>
<comment type="caution">
    <text evidence="6">The sequence shown here is derived from an EMBL/GenBank/DDBJ whole genome shotgun (WGS) entry which is preliminary data.</text>
</comment>
<dbReference type="Pfam" id="PF00069">
    <property type="entry name" value="Pkinase"/>
    <property type="match status" value="1"/>
</dbReference>
<dbReference type="Proteomes" id="UP000321224">
    <property type="component" value="Unassembled WGS sequence"/>
</dbReference>
<dbReference type="PANTHER" id="PTHR43289">
    <property type="entry name" value="MITOGEN-ACTIVATED PROTEIN KINASE KINASE KINASE 20-RELATED"/>
    <property type="match status" value="1"/>
</dbReference>
<protein>
    <submittedName>
        <fullName evidence="7">Serine/threonine protein kinase</fullName>
    </submittedName>
</protein>
<keyword evidence="3 7" id="KW-0418">Kinase</keyword>
<evidence type="ECO:0000259" key="5">
    <source>
        <dbReference type="PROSITE" id="PS50011"/>
    </source>
</evidence>
<feature type="domain" description="Protein kinase" evidence="5">
    <location>
        <begin position="33"/>
        <end position="330"/>
    </location>
</feature>
<evidence type="ECO:0000313" key="7">
    <source>
        <dbReference type="EMBL" id="SDE27504.1"/>
    </source>
</evidence>
<keyword evidence="2" id="KW-0547">Nucleotide-binding</keyword>
<evidence type="ECO:0000313" key="9">
    <source>
        <dbReference type="Proteomes" id="UP000321224"/>
    </source>
</evidence>
<reference evidence="6 9" key="2">
    <citation type="submission" date="2019-07" db="EMBL/GenBank/DDBJ databases">
        <title>Whole genome shotgun sequence of Myxococcus virescens NBRC 100334.</title>
        <authorList>
            <person name="Hosoyama A."/>
            <person name="Uohara A."/>
            <person name="Ohji S."/>
            <person name="Ichikawa N."/>
        </authorList>
    </citation>
    <scope>NUCLEOTIDE SEQUENCE [LARGE SCALE GENOMIC DNA]</scope>
    <source>
        <strain evidence="6 9">NBRC 100334</strain>
    </source>
</reference>
<keyword evidence="8" id="KW-1185">Reference proteome</keyword>
<reference evidence="7 8" key="1">
    <citation type="submission" date="2016-10" db="EMBL/GenBank/DDBJ databases">
        <authorList>
            <person name="Varghese N."/>
            <person name="Submissions S."/>
        </authorList>
    </citation>
    <scope>NUCLEOTIDE SEQUENCE [LARGE SCALE GENOMIC DNA]</scope>
    <source>
        <strain evidence="7 8">DSM 2260</strain>
    </source>
</reference>
<dbReference type="CDD" id="cd14014">
    <property type="entry name" value="STKc_PknB_like"/>
    <property type="match status" value="1"/>
</dbReference>
<dbReference type="Gene3D" id="3.30.200.20">
    <property type="entry name" value="Phosphorylase Kinase, domain 1"/>
    <property type="match status" value="1"/>
</dbReference>
<evidence type="ECO:0000256" key="3">
    <source>
        <dbReference type="ARBA" id="ARBA00022777"/>
    </source>
</evidence>
<dbReference type="AlphaFoldDB" id="A0A511H4W0"/>
<name>A0A511H4W0_9BACT</name>
<keyword evidence="7" id="KW-0723">Serine/threonine-protein kinase</keyword>
<dbReference type="GO" id="GO:0005524">
    <property type="term" value="F:ATP binding"/>
    <property type="evidence" value="ECO:0007669"/>
    <property type="project" value="UniProtKB-KW"/>
</dbReference>
<dbReference type="SUPFAM" id="SSF56112">
    <property type="entry name" value="Protein kinase-like (PK-like)"/>
    <property type="match status" value="1"/>
</dbReference>
<sequence length="389" mass="43211">MASHRLTTTPQDEPSLFTLERRHVLFSVEHTRFEFVRILERRANGEELLLAERYQRHGLAGPVVIKRVRSPASSARRHRLVEEVQLAYRLHHPTIAQVHYFKIHRGKPYIIMEYVDGPSLETVLDLMAMRGKPVSLAFALHVAAELADALHHAHSLKDEQGRSLGLIHRDVSPRNVRVARTGEVKLTHFGVAYSHMVGREETAEALLKGDVAYASPEYLAGNTLTAASDLFSLGLVLLELATGRHLFAAAAEALAPPRAKSRELRLEEPPSLPLTQMLMLLEDHGPQDVERAAARLPPEVRALLQGMLHRDATKRFGSAGALCEALRECLVQEVRRTGRPFGRADMAAELTRLISDASAVRDEVELLDESLFPSGLEAHELSGRGPKDS</sequence>